<dbReference type="InterPro" id="IPR036866">
    <property type="entry name" value="RibonucZ/Hydroxyglut_hydro"/>
</dbReference>
<dbReference type="Gene3D" id="3.60.15.10">
    <property type="entry name" value="Ribonuclease Z/Hydroxyacylglutathione hydrolase-like"/>
    <property type="match status" value="1"/>
</dbReference>
<dbReference type="SUPFAM" id="SSF56281">
    <property type="entry name" value="Metallo-hydrolase/oxidoreductase"/>
    <property type="match status" value="1"/>
</dbReference>
<evidence type="ECO:0000313" key="4">
    <source>
        <dbReference type="Proteomes" id="UP000317122"/>
    </source>
</evidence>
<comment type="similarity">
    <text evidence="1">Belongs to the metallo-beta-lactamase superfamily. Class-B beta-lactamase family.</text>
</comment>
<dbReference type="Proteomes" id="UP000317122">
    <property type="component" value="Unassembled WGS sequence"/>
</dbReference>
<dbReference type="Pfam" id="PF00753">
    <property type="entry name" value="Lactamase_B"/>
    <property type="match status" value="1"/>
</dbReference>
<dbReference type="GO" id="GO:0017001">
    <property type="term" value="P:antibiotic catabolic process"/>
    <property type="evidence" value="ECO:0007669"/>
    <property type="project" value="UniProtKB-ARBA"/>
</dbReference>
<comment type="caution">
    <text evidence="3">The sequence shown here is derived from an EMBL/GenBank/DDBJ whole genome shotgun (WGS) entry which is preliminary data.</text>
</comment>
<reference evidence="3 4" key="1">
    <citation type="journal article" date="2015" name="Stand. Genomic Sci.">
        <title>Genomic Encyclopedia of Bacterial and Archaeal Type Strains, Phase III: the genomes of soil and plant-associated and newly described type strains.</title>
        <authorList>
            <person name="Whitman W.B."/>
            <person name="Woyke T."/>
            <person name="Klenk H.P."/>
            <person name="Zhou Y."/>
            <person name="Lilburn T.G."/>
            <person name="Beck B.J."/>
            <person name="De Vos P."/>
            <person name="Vandamme P."/>
            <person name="Eisen J.A."/>
            <person name="Garrity G."/>
            <person name="Hugenholtz P."/>
            <person name="Kyrpides N.C."/>
        </authorList>
    </citation>
    <scope>NUCLEOTIDE SEQUENCE [LARGE SCALE GENOMIC DNA]</scope>
    <source>
        <strain evidence="3 4">CGMCC 1.2546</strain>
    </source>
</reference>
<gene>
    <name evidence="3" type="ORF">IQ26_01207</name>
</gene>
<dbReference type="InterPro" id="IPR001279">
    <property type="entry name" value="Metallo-B-lactamas"/>
</dbReference>
<feature type="domain" description="Metallo-beta-lactamase" evidence="2">
    <location>
        <begin position="33"/>
        <end position="220"/>
    </location>
</feature>
<evidence type="ECO:0000259" key="2">
    <source>
        <dbReference type="SMART" id="SM00849"/>
    </source>
</evidence>
<keyword evidence="3" id="KW-0378">Hydrolase</keyword>
<organism evidence="3 4">
    <name type="scientific">Mesorhizobium tianshanense</name>
    <dbReference type="NCBI Taxonomy" id="39844"/>
    <lineage>
        <taxon>Bacteria</taxon>
        <taxon>Pseudomonadati</taxon>
        <taxon>Pseudomonadota</taxon>
        <taxon>Alphaproteobacteria</taxon>
        <taxon>Hyphomicrobiales</taxon>
        <taxon>Phyllobacteriaceae</taxon>
        <taxon>Mesorhizobium</taxon>
    </lineage>
</organism>
<accession>A0A562P9V1</accession>
<dbReference type="AlphaFoldDB" id="A0A562P9V1"/>
<dbReference type="GO" id="GO:0016787">
    <property type="term" value="F:hydrolase activity"/>
    <property type="evidence" value="ECO:0007669"/>
    <property type="project" value="UniProtKB-KW"/>
</dbReference>
<evidence type="ECO:0000256" key="1">
    <source>
        <dbReference type="ARBA" id="ARBA00005250"/>
    </source>
</evidence>
<sequence>MLPVIDAANWYETVRMGDGVTLIHEPWIKPFFRCNIWHVRGRDRDLLFDTGLGHFSLRRHVPLVTERKLTCVASHTHFDHIGCHHEFPDRCVHPAEADILADPRNEWTVADRYATDAMFDGMPAGWDATRYRILQAPADRLLEQGDVVDLGDRAFEVIHTPGHSPGGIALYEKKTGILLSGDIVYDGPLIDDVYHSAVDDYVETLLRMRELDVAVVHGGHFPSFGKVRYRQLIEEYLAQKRRAGCHLQVR</sequence>
<dbReference type="SMART" id="SM00849">
    <property type="entry name" value="Lactamase_B"/>
    <property type="match status" value="1"/>
</dbReference>
<dbReference type="InterPro" id="IPR050855">
    <property type="entry name" value="NDM-1-like"/>
</dbReference>
<dbReference type="EMBL" id="VLKT01000006">
    <property type="protein sequence ID" value="TWI40786.1"/>
    <property type="molecule type" value="Genomic_DNA"/>
</dbReference>
<proteinExistence type="inferred from homology"/>
<protein>
    <submittedName>
        <fullName evidence="3">Glyoxylase-like metal-dependent hydrolase (Beta-lactamase superfamily II)</fullName>
    </submittedName>
</protein>
<dbReference type="PANTHER" id="PTHR42951:SF4">
    <property type="entry name" value="ACYL-COENZYME A THIOESTERASE MBLAC2"/>
    <property type="match status" value="1"/>
</dbReference>
<dbReference type="PANTHER" id="PTHR42951">
    <property type="entry name" value="METALLO-BETA-LACTAMASE DOMAIN-CONTAINING"/>
    <property type="match status" value="1"/>
</dbReference>
<evidence type="ECO:0000313" key="3">
    <source>
        <dbReference type="EMBL" id="TWI40786.1"/>
    </source>
</evidence>
<name>A0A562P9V1_9HYPH</name>
<keyword evidence="4" id="KW-1185">Reference proteome</keyword>
<dbReference type="CDD" id="cd07712">
    <property type="entry name" value="MBLAC2-like_MBL-fold"/>
    <property type="match status" value="1"/>
</dbReference>